<dbReference type="Proteomes" id="UP000480425">
    <property type="component" value="Unassembled WGS sequence"/>
</dbReference>
<proteinExistence type="predicted"/>
<dbReference type="EMBL" id="VZCB01000079">
    <property type="protein sequence ID" value="MQN81230.1"/>
    <property type="molecule type" value="Genomic_DNA"/>
</dbReference>
<evidence type="ECO:0000313" key="2">
    <source>
        <dbReference type="Proteomes" id="UP000480425"/>
    </source>
</evidence>
<evidence type="ECO:0000313" key="1">
    <source>
        <dbReference type="EMBL" id="MQN81230.1"/>
    </source>
</evidence>
<organism evidence="1 2">
    <name type="scientific">Segatella copri</name>
    <dbReference type="NCBI Taxonomy" id="165179"/>
    <lineage>
        <taxon>Bacteria</taxon>
        <taxon>Pseudomonadati</taxon>
        <taxon>Bacteroidota</taxon>
        <taxon>Bacteroidia</taxon>
        <taxon>Bacteroidales</taxon>
        <taxon>Prevotellaceae</taxon>
        <taxon>Segatella</taxon>
    </lineage>
</organism>
<gene>
    <name evidence="1" type="ORF">F7D73_09785</name>
</gene>
<evidence type="ECO:0008006" key="3">
    <source>
        <dbReference type="Google" id="ProtNLM"/>
    </source>
</evidence>
<dbReference type="AlphaFoldDB" id="A0A6G1U2H1"/>
<protein>
    <recommendedName>
        <fullName evidence="3">HEAT repeat domain-containing protein</fullName>
    </recommendedName>
</protein>
<reference evidence="1 2" key="1">
    <citation type="submission" date="2019-09" db="EMBL/GenBank/DDBJ databases">
        <title>Distinct polysaccharide growth profiles of human intestinal Prevotella copri isolates.</title>
        <authorList>
            <person name="Fehlner-Peach H."/>
            <person name="Magnabosco C."/>
            <person name="Raghavan V."/>
            <person name="Scher J.U."/>
            <person name="Tett A."/>
            <person name="Cox L.M."/>
            <person name="Gottsegen C."/>
            <person name="Watters A."/>
            <person name="Wiltshire- Gordon J.D."/>
            <person name="Segata N."/>
            <person name="Bonneau R."/>
            <person name="Littman D.R."/>
        </authorList>
    </citation>
    <scope>NUCLEOTIDE SEQUENCE [LARGE SCALE GENOMIC DNA]</scope>
    <source>
        <strain evidence="2">iA622</strain>
    </source>
</reference>
<accession>A0A6G1U2H1</accession>
<name>A0A6G1U2H1_9BACT</name>
<dbReference type="RefSeq" id="WP_153124294.1">
    <property type="nucleotide sequence ID" value="NZ_VZCB01000079.1"/>
</dbReference>
<comment type="caution">
    <text evidence="1">The sequence shown here is derived from an EMBL/GenBank/DDBJ whole genome shotgun (WGS) entry which is preliminary data.</text>
</comment>
<sequence length="106" mass="12126">MKKVLFVLFVFSSLWSCTSRNSEEAIRQKWIEKQMAREYKDAELDSLALIATGQDGDPSLVSPRYNALSVLRSELPEKKEVWDKVEKAIYAGDVYGDDEDEGDVFE</sequence>
<dbReference type="OrthoDB" id="9920182at2"/>